<keyword evidence="1" id="KW-0732">Signal</keyword>
<evidence type="ECO:0000313" key="2">
    <source>
        <dbReference type="EMBL" id="NNJ26901.1"/>
    </source>
</evidence>
<keyword evidence="3" id="KW-1185">Reference proteome</keyword>
<feature type="signal peptide" evidence="1">
    <location>
        <begin position="1"/>
        <end position="22"/>
    </location>
</feature>
<name>A0ABX1VHF5_9PLAN</name>
<protein>
    <recommendedName>
        <fullName evidence="4">Secreted protein</fullName>
    </recommendedName>
</protein>
<accession>A0ABX1VHF5</accession>
<dbReference type="EMBL" id="WTPX01000106">
    <property type="protein sequence ID" value="NNJ26901.1"/>
    <property type="molecule type" value="Genomic_DNA"/>
</dbReference>
<evidence type="ECO:0000313" key="3">
    <source>
        <dbReference type="Proteomes" id="UP000609651"/>
    </source>
</evidence>
<proteinExistence type="predicted"/>
<organism evidence="2 3">
    <name type="scientific">Alienimonas chondri</name>
    <dbReference type="NCBI Taxonomy" id="2681879"/>
    <lineage>
        <taxon>Bacteria</taxon>
        <taxon>Pseudomonadati</taxon>
        <taxon>Planctomycetota</taxon>
        <taxon>Planctomycetia</taxon>
        <taxon>Planctomycetales</taxon>
        <taxon>Planctomycetaceae</taxon>
        <taxon>Alienimonas</taxon>
    </lineage>
</organism>
<evidence type="ECO:0000256" key="1">
    <source>
        <dbReference type="SAM" id="SignalP"/>
    </source>
</evidence>
<dbReference type="RefSeq" id="WP_171188389.1">
    <property type="nucleotide sequence ID" value="NZ_WTPX01000106.1"/>
</dbReference>
<sequence length="70" mass="7266">MFRLLSAALLAGSLLVCGSVVRGTAMCDWDAAVETRACAHCGGTVVFDPSTNRSSHCGPCETRPVALAVR</sequence>
<feature type="chain" id="PRO_5045224922" description="Secreted protein" evidence="1">
    <location>
        <begin position="23"/>
        <end position="70"/>
    </location>
</feature>
<gene>
    <name evidence="2" type="ORF">LzC2_29970</name>
</gene>
<dbReference type="Proteomes" id="UP000609651">
    <property type="component" value="Unassembled WGS sequence"/>
</dbReference>
<comment type="caution">
    <text evidence="2">The sequence shown here is derived from an EMBL/GenBank/DDBJ whole genome shotgun (WGS) entry which is preliminary data.</text>
</comment>
<reference evidence="2 3" key="1">
    <citation type="journal article" date="2020" name="Syst. Appl. Microbiol.">
        <title>Alienimonas chondri sp. nov., a novel planctomycete isolated from the biofilm of the red alga Chondrus crispus.</title>
        <authorList>
            <person name="Vitorino I."/>
            <person name="Albuquerque L."/>
            <person name="Wiegand S."/>
            <person name="Kallscheuer N."/>
            <person name="da Costa M.S."/>
            <person name="Lobo-da-Cunha A."/>
            <person name="Jogler C."/>
            <person name="Lage O.M."/>
        </authorList>
    </citation>
    <scope>NUCLEOTIDE SEQUENCE [LARGE SCALE GENOMIC DNA]</scope>
    <source>
        <strain evidence="2 3">LzC2</strain>
    </source>
</reference>
<evidence type="ECO:0008006" key="4">
    <source>
        <dbReference type="Google" id="ProtNLM"/>
    </source>
</evidence>